<dbReference type="GO" id="GO:0016491">
    <property type="term" value="F:oxidoreductase activity"/>
    <property type="evidence" value="ECO:0007669"/>
    <property type="project" value="InterPro"/>
</dbReference>
<dbReference type="GO" id="GO:0071949">
    <property type="term" value="F:FAD binding"/>
    <property type="evidence" value="ECO:0007669"/>
    <property type="project" value="InterPro"/>
</dbReference>
<reference evidence="4" key="1">
    <citation type="submission" date="2016-11" db="EMBL/GenBank/DDBJ databases">
        <authorList>
            <person name="Shukria A."/>
            <person name="Stevens D.C."/>
        </authorList>
    </citation>
    <scope>NUCLEOTIDE SEQUENCE [LARGE SCALE GENOMIC DNA]</scope>
    <source>
        <strain evidence="4">Cbfe23</strain>
    </source>
</reference>
<feature type="domain" description="FAD-binding PCMH-type" evidence="2">
    <location>
        <begin position="1"/>
        <end position="222"/>
    </location>
</feature>
<dbReference type="InterPro" id="IPR036683">
    <property type="entry name" value="CO_DH_flav_C_dom_sf"/>
</dbReference>
<dbReference type="SUPFAM" id="SSF56176">
    <property type="entry name" value="FAD-binding/transporter-associated domain-like"/>
    <property type="match status" value="1"/>
</dbReference>
<dbReference type="SMART" id="SM01092">
    <property type="entry name" value="CO_deh_flav_C"/>
    <property type="match status" value="1"/>
</dbReference>
<dbReference type="InterPro" id="IPR016167">
    <property type="entry name" value="FAD-bd_PCMH_sub1"/>
</dbReference>
<dbReference type="Gene3D" id="3.30.390.50">
    <property type="entry name" value="CO dehydrogenase flavoprotein, C-terminal domain"/>
    <property type="match status" value="1"/>
</dbReference>
<dbReference type="EMBL" id="MPIN01000001">
    <property type="protein sequence ID" value="OJH42443.1"/>
    <property type="molecule type" value="Genomic_DNA"/>
</dbReference>
<proteinExistence type="predicted"/>
<dbReference type="PROSITE" id="PS51387">
    <property type="entry name" value="FAD_PCMH"/>
    <property type="match status" value="1"/>
</dbReference>
<dbReference type="OrthoDB" id="9783813at2"/>
<dbReference type="Pfam" id="PF03450">
    <property type="entry name" value="CO_deh_flav_C"/>
    <property type="match status" value="1"/>
</dbReference>
<reference evidence="3 4" key="2">
    <citation type="submission" date="2016-12" db="EMBL/GenBank/DDBJ databases">
        <title>Draft Genome Sequence of Cystobacter ferrugineus Strain Cbfe23.</title>
        <authorList>
            <person name="Akbar S."/>
            <person name="Dowd S.E."/>
            <person name="Stevens D.C."/>
        </authorList>
    </citation>
    <scope>NUCLEOTIDE SEQUENCE [LARGE SCALE GENOMIC DNA]</scope>
    <source>
        <strain evidence="3 4">Cbfe23</strain>
    </source>
</reference>
<evidence type="ECO:0000259" key="2">
    <source>
        <dbReference type="PROSITE" id="PS51387"/>
    </source>
</evidence>
<dbReference type="Gene3D" id="3.30.43.10">
    <property type="entry name" value="Uridine Diphospho-n-acetylenolpyruvylglucosamine Reductase, domain 2"/>
    <property type="match status" value="1"/>
</dbReference>
<gene>
    <name evidence="3" type="ORF">BON30_04410</name>
</gene>
<dbReference type="InterPro" id="IPR016166">
    <property type="entry name" value="FAD-bd_PCMH"/>
</dbReference>
<dbReference type="InterPro" id="IPR051312">
    <property type="entry name" value="Diverse_Substr_Oxidored"/>
</dbReference>
<organism evidence="3 4">
    <name type="scientific">Cystobacter ferrugineus</name>
    <dbReference type="NCBI Taxonomy" id="83449"/>
    <lineage>
        <taxon>Bacteria</taxon>
        <taxon>Pseudomonadati</taxon>
        <taxon>Myxococcota</taxon>
        <taxon>Myxococcia</taxon>
        <taxon>Myxococcales</taxon>
        <taxon>Cystobacterineae</taxon>
        <taxon>Archangiaceae</taxon>
        <taxon>Cystobacter</taxon>
    </lineage>
</organism>
<dbReference type="RefSeq" id="WP_071896538.1">
    <property type="nucleotide sequence ID" value="NZ_MPIN01000001.1"/>
</dbReference>
<dbReference type="AlphaFoldDB" id="A0A1L9BJM0"/>
<keyword evidence="4" id="KW-1185">Reference proteome</keyword>
<dbReference type="STRING" id="83449.BON30_04410"/>
<keyword evidence="1" id="KW-0285">Flavoprotein</keyword>
<evidence type="ECO:0000313" key="4">
    <source>
        <dbReference type="Proteomes" id="UP000182229"/>
    </source>
</evidence>
<name>A0A1L9BJM0_9BACT</name>
<evidence type="ECO:0000256" key="1">
    <source>
        <dbReference type="ARBA" id="ARBA00022827"/>
    </source>
</evidence>
<dbReference type="Gene3D" id="3.30.465.10">
    <property type="match status" value="2"/>
</dbReference>
<dbReference type="InterPro" id="IPR002346">
    <property type="entry name" value="Mopterin_DH_FAD-bd"/>
</dbReference>
<dbReference type="PANTHER" id="PTHR42659:SF1">
    <property type="entry name" value="OXIDOREDUCTASE"/>
    <property type="match status" value="1"/>
</dbReference>
<keyword evidence="1" id="KW-0274">FAD</keyword>
<dbReference type="PANTHER" id="PTHR42659">
    <property type="entry name" value="XANTHINE DEHYDROGENASE SUBUNIT C-RELATED"/>
    <property type="match status" value="1"/>
</dbReference>
<protein>
    <submittedName>
        <fullName evidence="3">Xanthine dehydrogenase</fullName>
    </submittedName>
</protein>
<dbReference type="Proteomes" id="UP000182229">
    <property type="component" value="Unassembled WGS sequence"/>
</dbReference>
<dbReference type="InterPro" id="IPR036318">
    <property type="entry name" value="FAD-bd_PCMH-like_sf"/>
</dbReference>
<evidence type="ECO:0000313" key="3">
    <source>
        <dbReference type="EMBL" id="OJH42443.1"/>
    </source>
</evidence>
<sequence>MKPFVYERATSPDAALAARARPGATFISGGTNLLDLMKAGVERPRHLIDISRLPWREIVPSDEGGLFIGSQTANSELAGHPLVRERYPLLSQALLSGASAQLRNKASTGGNLLQRTRCPYFYDTHMACNKRDPGSGCAALAGHNRMSAILGASEACIAVHPSDMAVALTALDAEIEVLSSTGVARRIPIGDFYELPGTTPHIETRLQSGELIRAVRLPAGGLGRQRYRKVRDRASYAFALVAVAAVLEIQDGIIQTARLALGGVAARPWRSAVAESALVGQRPRAAAFEAAANAALEGARGHHGNDFKIELARRTIVRTLTELADSTGG</sequence>
<comment type="caution">
    <text evidence="3">The sequence shown here is derived from an EMBL/GenBank/DDBJ whole genome shotgun (WGS) entry which is preliminary data.</text>
</comment>
<accession>A0A1L9BJM0</accession>
<dbReference type="Pfam" id="PF00941">
    <property type="entry name" value="FAD_binding_5"/>
    <property type="match status" value="1"/>
</dbReference>
<dbReference type="SUPFAM" id="SSF55447">
    <property type="entry name" value="CO dehydrogenase flavoprotein C-terminal domain-like"/>
    <property type="match status" value="1"/>
</dbReference>
<dbReference type="InterPro" id="IPR005107">
    <property type="entry name" value="CO_DH_flav_C"/>
</dbReference>
<dbReference type="InterPro" id="IPR016169">
    <property type="entry name" value="FAD-bd_PCMH_sub2"/>
</dbReference>